<dbReference type="Pfam" id="PF23707">
    <property type="entry name" value="P116"/>
    <property type="match status" value="1"/>
</dbReference>
<evidence type="ECO:0000313" key="2">
    <source>
        <dbReference type="Proteomes" id="UP000005254"/>
    </source>
</evidence>
<dbReference type="AlphaFoldDB" id="A0ABC7ZID1"/>
<gene>
    <name evidence="1" type="ORF">CM1_00445</name>
</gene>
<sequence>MSISGAFGTTAIALPTTVALLKNHQQQNTEKQQNPIKDIRFGLNNVQVPNTIPLHQTVVEVINNKEIVDYKDAPQKLFLAKSALNNKLQVEFDKFLLRTGVINALNADLKEWIDQTLFIPNQSFFDLSANKLNLTLSNQGEVSLDLDFTFTNFSDKNQPLKLPFDGNVVVNANESYTYSVKATLQKLKVLTFSRADHYVGISYAIPKVSLNGKTQNDFSFNPFKSNINFTFKNVYNALDPFEAQKYLVGQGKFLNQKVNADDVKNDINNHIETQFNVAKITATLLGKAFKQFGEHKNGQPLSLLKVLSGLNNEFKQLFNYVRPGLGDFVRDLIQSSSQSSNKKTVYQLLFENKTTIIHLLQDLNISELNSVLPVVDILFEGINSAESLYQRIQSFKDLIVPALKADKQLKSLEAIILAVLDNPNTYVFDLVYQNKSILFNLLSDFLKNTANTLPFLQEQFDIVNHLFANEAIFDLFSNADFVDKIADLFLAKQKVQEVNNDGTKSTKIVDSILVATLKGLVGNQLSSITELLNIYIFENEFLNRNDSNSSVKKQQTDSLKNLFSVIGDILSETNVNKITLHAVKNNELLSLVETASTLKIKHLNVQYKVLVDKFELKNSFIKALLNFFPDTKDITPTIKKVLFESENYKTLRKKYENEGFPGYHWAKFIVPGTFNSAENTFYSAIDKTKSIRDLFADMLFGKSLESVNDSDSFIRINGSFTLKYHGDNLNLLPNYHSLITKNVGYQIVNVNFHIDARLLTAELQNTVFSNPKPVIKSPVELSKSLFEVWKTIFENSVNQILKKEYTFKDNLKFFPFKADGSSRLEFDLSKPDQRVIPFAFVDGYQFQLKKELIPNKETKKEANSSPVLKLYDAVRNDRQYRANHHHDDLRNYPSLKSQLELILNLGDKLKANNDFIDDTVVNALQYKTSFESTLKVNSLGIPINLFLFTLWLKFNLEIPIDGSLTLTSVNVVFPYSLYDTSSNEFTRIVDRLNFTDTNFYLKDAFPNFWFVGF</sequence>
<dbReference type="NCBIfam" id="NF045696">
    <property type="entry name" value="MG075_fam"/>
    <property type="match status" value="1"/>
</dbReference>
<dbReference type="Proteomes" id="UP000005254">
    <property type="component" value="Chromosome"/>
</dbReference>
<reference evidence="1 2" key="1">
    <citation type="journal article" date="2012" name="J. Bacteriol.">
        <title>Draft Genome Sequences of Four Axenic Mycoplasma genitalium Strains Isolated from Denmark, Japan, and Australia.</title>
        <authorList>
            <person name="McGowin C.L."/>
            <person name="Ma L."/>
            <person name="Jensen J.S."/>
            <person name="Mancuso M.M."/>
            <person name="Hamasuna R."/>
            <person name="Adegboye D."/>
            <person name="Martin D.H."/>
        </authorList>
    </citation>
    <scope>NUCLEOTIDE SEQUENCE [LARGE SCALE GENOMIC DNA]</scope>
    <source>
        <strain evidence="1 2">M6320</strain>
    </source>
</reference>
<proteinExistence type="predicted"/>
<dbReference type="InterPro" id="IPR057145">
    <property type="entry name" value="P116"/>
</dbReference>
<dbReference type="InterPro" id="IPR054689">
    <property type="entry name" value="MG075-like"/>
</dbReference>
<protein>
    <recommendedName>
        <fullName evidence="3">Lipoprotein</fullName>
    </recommendedName>
</protein>
<organism evidence="1 2">
    <name type="scientific">Mycoplasmoides genitalium M6320</name>
    <dbReference type="NCBI Taxonomy" id="662945"/>
    <lineage>
        <taxon>Bacteria</taxon>
        <taxon>Bacillati</taxon>
        <taxon>Mycoplasmatota</taxon>
        <taxon>Mycoplasmoidales</taxon>
        <taxon>Mycoplasmoidaceae</taxon>
        <taxon>Mycoplasmoides</taxon>
    </lineage>
</organism>
<evidence type="ECO:0000313" key="1">
    <source>
        <dbReference type="EMBL" id="AFQ03879.1"/>
    </source>
</evidence>
<evidence type="ECO:0008006" key="3">
    <source>
        <dbReference type="Google" id="ProtNLM"/>
    </source>
</evidence>
<dbReference type="KEGG" id="mgx:CM1_00445"/>
<dbReference type="EMBL" id="CP003772">
    <property type="protein sequence ID" value="AFQ03879.1"/>
    <property type="molecule type" value="Genomic_DNA"/>
</dbReference>
<accession>A0ABC7ZID1</accession>
<name>A0ABC7ZID1_MYCGT</name>